<protein>
    <recommendedName>
        <fullName evidence="2">TOG domain-containing protein</fullName>
    </recommendedName>
</protein>
<dbReference type="OrthoDB" id="63891at2759"/>
<dbReference type="SUPFAM" id="SSF48371">
    <property type="entry name" value="ARM repeat"/>
    <property type="match status" value="1"/>
</dbReference>
<evidence type="ECO:0000259" key="2">
    <source>
        <dbReference type="SMART" id="SM01349"/>
    </source>
</evidence>
<dbReference type="PANTHER" id="PTHR21567">
    <property type="entry name" value="CLASP"/>
    <property type="match status" value="1"/>
</dbReference>
<dbReference type="OMA" id="FFTNTEY"/>
<dbReference type="GO" id="GO:0008017">
    <property type="term" value="F:microtubule binding"/>
    <property type="evidence" value="ECO:0007669"/>
    <property type="project" value="TreeGrafter"/>
</dbReference>
<dbReference type="GO" id="GO:0005881">
    <property type="term" value="C:cytoplasmic microtubule"/>
    <property type="evidence" value="ECO:0007669"/>
    <property type="project" value="TreeGrafter"/>
</dbReference>
<feature type="compositionally biased region" description="Polar residues" evidence="1">
    <location>
        <begin position="115"/>
        <end position="139"/>
    </location>
</feature>
<dbReference type="InterPro" id="IPR034085">
    <property type="entry name" value="TOG"/>
</dbReference>
<reference evidence="3 5" key="2">
    <citation type="journal article" date="2013" name="Nature">
        <title>Insights into bilaterian evolution from three spiralian genomes.</title>
        <authorList>
            <person name="Simakov O."/>
            <person name="Marletaz F."/>
            <person name="Cho S.J."/>
            <person name="Edsinger-Gonzales E."/>
            <person name="Havlak P."/>
            <person name="Hellsten U."/>
            <person name="Kuo D.H."/>
            <person name="Larsson T."/>
            <person name="Lv J."/>
            <person name="Arendt D."/>
            <person name="Savage R."/>
            <person name="Osoegawa K."/>
            <person name="de Jong P."/>
            <person name="Grimwood J."/>
            <person name="Chapman J.A."/>
            <person name="Shapiro H."/>
            <person name="Aerts A."/>
            <person name="Otillar R.P."/>
            <person name="Terry A.Y."/>
            <person name="Boore J.L."/>
            <person name="Grigoriev I.V."/>
            <person name="Lindberg D.R."/>
            <person name="Seaver E.C."/>
            <person name="Weisblat D.A."/>
            <person name="Putnam N.H."/>
            <person name="Rokhsar D.S."/>
        </authorList>
    </citation>
    <scope>NUCLEOTIDE SEQUENCE</scope>
    <source>
        <strain evidence="3 5">I ESC-2004</strain>
    </source>
</reference>
<organism evidence="3">
    <name type="scientific">Capitella teleta</name>
    <name type="common">Polychaete worm</name>
    <dbReference type="NCBI Taxonomy" id="283909"/>
    <lineage>
        <taxon>Eukaryota</taxon>
        <taxon>Metazoa</taxon>
        <taxon>Spiralia</taxon>
        <taxon>Lophotrochozoa</taxon>
        <taxon>Annelida</taxon>
        <taxon>Polychaeta</taxon>
        <taxon>Sedentaria</taxon>
        <taxon>Scolecida</taxon>
        <taxon>Capitellidae</taxon>
        <taxon>Capitella</taxon>
    </lineage>
</organism>
<feature type="domain" description="TOG" evidence="2">
    <location>
        <begin position="162"/>
        <end position="400"/>
    </location>
</feature>
<reference evidence="5" key="1">
    <citation type="submission" date="2012-12" db="EMBL/GenBank/DDBJ databases">
        <authorList>
            <person name="Hellsten U."/>
            <person name="Grimwood J."/>
            <person name="Chapman J.A."/>
            <person name="Shapiro H."/>
            <person name="Aerts A."/>
            <person name="Otillar R.P."/>
            <person name="Terry A.Y."/>
            <person name="Boore J.L."/>
            <person name="Simakov O."/>
            <person name="Marletaz F."/>
            <person name="Cho S.-J."/>
            <person name="Edsinger-Gonzales E."/>
            <person name="Havlak P."/>
            <person name="Kuo D.-H."/>
            <person name="Larsson T."/>
            <person name="Lv J."/>
            <person name="Arendt D."/>
            <person name="Savage R."/>
            <person name="Osoegawa K."/>
            <person name="de Jong P."/>
            <person name="Lindberg D.R."/>
            <person name="Seaver E.C."/>
            <person name="Weisblat D.A."/>
            <person name="Putnam N.H."/>
            <person name="Grigoriev I.V."/>
            <person name="Rokhsar D.S."/>
        </authorList>
    </citation>
    <scope>NUCLEOTIDE SEQUENCE</scope>
    <source>
        <strain evidence="5">I ESC-2004</strain>
    </source>
</reference>
<dbReference type="Gene3D" id="1.25.10.10">
    <property type="entry name" value="Leucine-rich Repeat Variant"/>
    <property type="match status" value="2"/>
</dbReference>
<reference evidence="4" key="3">
    <citation type="submission" date="2015-06" db="UniProtKB">
        <authorList>
            <consortium name="EnsemblMetazoa"/>
        </authorList>
    </citation>
    <scope>IDENTIFICATION</scope>
</reference>
<dbReference type="GO" id="GO:0005929">
    <property type="term" value="C:cilium"/>
    <property type="evidence" value="ECO:0007669"/>
    <property type="project" value="TreeGrafter"/>
</dbReference>
<feature type="region of interest" description="Disordered" evidence="1">
    <location>
        <begin position="1"/>
        <end position="171"/>
    </location>
</feature>
<sequence length="691" mass="77189">MGGLLCGDKEPISMAPTTKEAMNRKRQEELSRKREEEAAEQRRKAEAAEKRRLESERKRQEAEQRRQKEAEVRLLKEEEQRQQEEALKQKERERQQDKLKRLTQVDPGIEGTLAISGNSSQPLNNTTQPRNVNSRPTNNIKKRNHPPVPVAIEKPSPGNEENVSEPFKDPNRAFDESMKLISNEQWDVKCNGIENIRRLALHHPEVLTQTPQLHTLNLALTNEVKNLRSQVSRLAIVALGDIYSKLGRAAETDLELTAKGLVGKYAESNSFIHEELDRTFRNMVDHLTPQRCMCALINGGAGHKSGSVRRATSQFLVPIVERMGPGRVLSGIKDVTDKILPTAANFLLDGSPETRYNGQCILSMLINHDDFDRMITKHLPSNTLRNVQDKLDSLKKKGLGDPPNEPGSAKMHRSGRERSNNSIRGNSASSTGSNSVQPVAPHPGITKRPSAMRTDEATMETIGAFCQKMKANNWQERQQGINDMVTLTESRKSAVCNNITKIFDSFIPCLKDSNSKTNLHALQMMIRLTQPLSEHLGSVVNMLVQNLSANLSSKNKDIYETASQALDELMDHIDAQQLIQPMVQQAQSGSARIKPDMVERVAFLTRSLGQNGGRLKTIRMHSLPLIWHLINTVPTSGTVPGQSGSLRVAVSHLSSALHSTLGEELFKASKDQTKVTPRMLQVLQEMIDNPE</sequence>
<dbReference type="InterPro" id="IPR011989">
    <property type="entry name" value="ARM-like"/>
</dbReference>
<feature type="compositionally biased region" description="Polar residues" evidence="1">
    <location>
        <begin position="420"/>
        <end position="437"/>
    </location>
</feature>
<dbReference type="AlphaFoldDB" id="R7UB73"/>
<dbReference type="EMBL" id="KB305961">
    <property type="protein sequence ID" value="ELU00497.1"/>
    <property type="molecule type" value="Genomic_DNA"/>
</dbReference>
<dbReference type="SMART" id="SM01349">
    <property type="entry name" value="TOG"/>
    <property type="match status" value="2"/>
</dbReference>
<feature type="domain" description="TOG" evidence="2">
    <location>
        <begin position="451"/>
        <end position="689"/>
    </location>
</feature>
<feature type="compositionally biased region" description="Basic and acidic residues" evidence="1">
    <location>
        <begin position="21"/>
        <end position="100"/>
    </location>
</feature>
<proteinExistence type="predicted"/>
<dbReference type="PANTHER" id="PTHR21567:SF87">
    <property type="entry name" value="CRESCERIN-LIKE PROTEIN CHE-12"/>
    <property type="match status" value="1"/>
</dbReference>
<evidence type="ECO:0000313" key="4">
    <source>
        <dbReference type="EnsemblMetazoa" id="CapteP186424"/>
    </source>
</evidence>
<dbReference type="GO" id="GO:0000226">
    <property type="term" value="P:microtubule cytoskeleton organization"/>
    <property type="evidence" value="ECO:0007669"/>
    <property type="project" value="TreeGrafter"/>
</dbReference>
<accession>R7UB73</accession>
<evidence type="ECO:0000256" key="1">
    <source>
        <dbReference type="SAM" id="MobiDB-lite"/>
    </source>
</evidence>
<dbReference type="InterPro" id="IPR016024">
    <property type="entry name" value="ARM-type_fold"/>
</dbReference>
<evidence type="ECO:0000313" key="5">
    <source>
        <dbReference type="Proteomes" id="UP000014760"/>
    </source>
</evidence>
<name>R7UB73_CAPTE</name>
<gene>
    <name evidence="3" type="ORF">CAPTEDRAFT_186424</name>
</gene>
<dbReference type="Proteomes" id="UP000014760">
    <property type="component" value="Unassembled WGS sequence"/>
</dbReference>
<dbReference type="HOGENOM" id="CLU_025226_0_0_1"/>
<keyword evidence="5" id="KW-1185">Reference proteome</keyword>
<dbReference type="EnsemblMetazoa" id="CapteT186424">
    <property type="protein sequence ID" value="CapteP186424"/>
    <property type="gene ID" value="CapteG186424"/>
</dbReference>
<evidence type="ECO:0000313" key="3">
    <source>
        <dbReference type="EMBL" id="ELU00497.1"/>
    </source>
</evidence>
<dbReference type="EMBL" id="AMQN01009690">
    <property type="status" value="NOT_ANNOTATED_CDS"/>
    <property type="molecule type" value="Genomic_DNA"/>
</dbReference>
<feature type="region of interest" description="Disordered" evidence="1">
    <location>
        <begin position="394"/>
        <end position="454"/>
    </location>
</feature>